<dbReference type="KEGG" id="tasa:A1Q1_07837"/>
<dbReference type="EMBL" id="ALBS01000078">
    <property type="protein sequence ID" value="EJT50971.1"/>
    <property type="molecule type" value="Genomic_DNA"/>
</dbReference>
<comment type="caution">
    <text evidence="2">The sequence shown here is derived from an EMBL/GenBank/DDBJ whole genome shotgun (WGS) entry which is preliminary data.</text>
</comment>
<dbReference type="AlphaFoldDB" id="J5THP5"/>
<name>J5THP5_TRIAS</name>
<evidence type="ECO:0000256" key="1">
    <source>
        <dbReference type="SAM" id="MobiDB-lite"/>
    </source>
</evidence>
<evidence type="ECO:0000313" key="2">
    <source>
        <dbReference type="EMBL" id="EJT50971.1"/>
    </source>
</evidence>
<accession>J5THP5</accession>
<feature type="region of interest" description="Disordered" evidence="1">
    <location>
        <begin position="1"/>
        <end position="69"/>
    </location>
</feature>
<reference evidence="2 3" key="1">
    <citation type="journal article" date="2012" name="Eukaryot. Cell">
        <title>Draft genome sequence of CBS 2479, the standard type strain of Trichosporon asahii.</title>
        <authorList>
            <person name="Yang R.Y."/>
            <person name="Li H.T."/>
            <person name="Zhu H."/>
            <person name="Zhou G.P."/>
            <person name="Wang M."/>
            <person name="Wang L."/>
        </authorList>
    </citation>
    <scope>NUCLEOTIDE SEQUENCE [LARGE SCALE GENOMIC DNA]</scope>
    <source>
        <strain evidence="3">ATCC 90039 / CBS 2479 / JCM 2466 / KCTC 7840 / NCYC 2677 / UAMH 7654</strain>
    </source>
</reference>
<dbReference type="Proteomes" id="UP000002748">
    <property type="component" value="Unassembled WGS sequence"/>
</dbReference>
<feature type="compositionally biased region" description="Polar residues" evidence="1">
    <location>
        <begin position="47"/>
        <end position="60"/>
    </location>
</feature>
<dbReference type="VEuPathDB" id="FungiDB:A1Q1_07837"/>
<evidence type="ECO:0000313" key="3">
    <source>
        <dbReference type="Proteomes" id="UP000002748"/>
    </source>
</evidence>
<protein>
    <submittedName>
        <fullName evidence="2">Uncharacterized protein</fullName>
    </submittedName>
</protein>
<dbReference type="RefSeq" id="XP_014182324.1">
    <property type="nucleotide sequence ID" value="XM_014326849.1"/>
</dbReference>
<gene>
    <name evidence="2" type="ORF">A1Q1_07837</name>
</gene>
<dbReference type="HOGENOM" id="CLU_1687973_0_0_1"/>
<organism evidence="2 3">
    <name type="scientific">Trichosporon asahii var. asahii (strain ATCC 90039 / CBS 2479 / JCM 2466 / KCTC 7840 / NBRC 103889/ NCYC 2677 / UAMH 7654)</name>
    <name type="common">Yeast</name>
    <dbReference type="NCBI Taxonomy" id="1186058"/>
    <lineage>
        <taxon>Eukaryota</taxon>
        <taxon>Fungi</taxon>
        <taxon>Dikarya</taxon>
        <taxon>Basidiomycota</taxon>
        <taxon>Agaricomycotina</taxon>
        <taxon>Tremellomycetes</taxon>
        <taxon>Trichosporonales</taxon>
        <taxon>Trichosporonaceae</taxon>
        <taxon>Trichosporon</taxon>
    </lineage>
</organism>
<dbReference type="GeneID" id="25991349"/>
<proteinExistence type="predicted"/>
<feature type="compositionally biased region" description="Polar residues" evidence="1">
    <location>
        <begin position="1"/>
        <end position="40"/>
    </location>
</feature>
<sequence>MSQHSKYSSQPIVGTSPTTAQPTAHSPQAASFGGQTSIPAQQHIIHSHNSPASRQGSTAQAFWDPYDPYAGPLPPELEGAVRHEVRVQLTKLEEEYAHRIVEVKKKHYLSHSKMRKGDPEWERAHESHTDEMKQIVDEYKEKVKMLHSTEQDVCGE</sequence>